<dbReference type="Gene3D" id="3.30.950.30">
    <property type="entry name" value="Schlafen, AAA domain"/>
    <property type="match status" value="1"/>
</dbReference>
<name>A0ABQ0D255_9HELI</name>
<accession>A0ABQ0D255</accession>
<dbReference type="EMBL" id="BAAFHN010000005">
    <property type="protein sequence ID" value="GAB0172415.1"/>
    <property type="molecule type" value="Genomic_DNA"/>
</dbReference>
<dbReference type="RefSeq" id="WP_369607179.1">
    <property type="nucleotide sequence ID" value="NZ_BAAFHN010000005.1"/>
</dbReference>
<dbReference type="InterPro" id="IPR038461">
    <property type="entry name" value="Schlafen_AlbA_2_dom_sf"/>
</dbReference>
<reference evidence="2 3" key="1">
    <citation type="submission" date="2024-06" db="EMBL/GenBank/DDBJ databases">
        <title>Draft genome sequence of Helicobacter trogontum NHP16-4001.</title>
        <authorList>
            <person name="Rimbara E."/>
            <person name="Suzuki M."/>
        </authorList>
    </citation>
    <scope>NUCLEOTIDE SEQUENCE [LARGE SCALE GENOMIC DNA]</scope>
    <source>
        <strain evidence="2 3">NHP16-4001</strain>
    </source>
</reference>
<dbReference type="Pfam" id="PF04326">
    <property type="entry name" value="SLFN_AlbA_2"/>
    <property type="match status" value="1"/>
</dbReference>
<evidence type="ECO:0000313" key="3">
    <source>
        <dbReference type="Proteomes" id="UP001562457"/>
    </source>
</evidence>
<gene>
    <name evidence="2" type="ORF">NHP164001_04280</name>
</gene>
<sequence>MAKNPISDYEIGIIKALINLKYENQDILAYINRYREANKLKHINSGRISDIKNGKRGKDVPLALDDVVNNFIEQYKTTTMNDDFCSVFKFKDDYIENEESETIEYKQSFGAIKDDKLLKSIQGMANNKGGFIVFGISEENNDSIKKYYIKGIDEKECKSFMQDNKRINEVLNSNFRESIRFERNCKKINQKLVAYIQIFESNDKPLINNNGDIYYRYNAETRKIAKLDLLRIINERKEKELHLTMQKHIENIFKNGIENSAILNVVTGEVEGKGGNFLINQDLLPKIAFIKEGNFVEKDGAPALILKGSVEAISADGVIISHNVHKNIDEKYIYKIFFLQQDIDKQEAKACIEAMAELQASLLPMRYFMQKADMNKDKLIEFLVDISNNARKKGFVNKKIENINKNKPEKLEVQNEFIENINNKVSLLKIIKKDDDMRKISLAIMNFNKDQIDKKYILSELFALYNHCVKNNKKQFSHVRKAIAYIDRIFFA</sequence>
<protein>
    <recommendedName>
        <fullName evidence="1">Schlafen AlbA-2 domain-containing protein</fullName>
    </recommendedName>
</protein>
<evidence type="ECO:0000313" key="2">
    <source>
        <dbReference type="EMBL" id="GAB0172415.1"/>
    </source>
</evidence>
<evidence type="ECO:0000259" key="1">
    <source>
        <dbReference type="Pfam" id="PF04326"/>
    </source>
</evidence>
<organism evidence="2 3">
    <name type="scientific">Helicobacter trogontum</name>
    <dbReference type="NCBI Taxonomy" id="50960"/>
    <lineage>
        <taxon>Bacteria</taxon>
        <taxon>Pseudomonadati</taxon>
        <taxon>Campylobacterota</taxon>
        <taxon>Epsilonproteobacteria</taxon>
        <taxon>Campylobacterales</taxon>
        <taxon>Helicobacteraceae</taxon>
        <taxon>Helicobacter</taxon>
    </lineage>
</organism>
<proteinExistence type="predicted"/>
<comment type="caution">
    <text evidence="2">The sequence shown here is derived from an EMBL/GenBank/DDBJ whole genome shotgun (WGS) entry which is preliminary data.</text>
</comment>
<keyword evidence="3" id="KW-1185">Reference proteome</keyword>
<feature type="domain" description="Schlafen AlbA-2" evidence="1">
    <location>
        <begin position="99"/>
        <end position="224"/>
    </location>
</feature>
<dbReference type="Proteomes" id="UP001562457">
    <property type="component" value="Unassembled WGS sequence"/>
</dbReference>
<dbReference type="InterPro" id="IPR007421">
    <property type="entry name" value="Schlafen_AlbA_2_dom"/>
</dbReference>